<organism evidence="2 3">
    <name type="scientific">Panagrolaimus davidi</name>
    <dbReference type="NCBI Taxonomy" id="227884"/>
    <lineage>
        <taxon>Eukaryota</taxon>
        <taxon>Metazoa</taxon>
        <taxon>Ecdysozoa</taxon>
        <taxon>Nematoda</taxon>
        <taxon>Chromadorea</taxon>
        <taxon>Rhabditida</taxon>
        <taxon>Tylenchina</taxon>
        <taxon>Panagrolaimomorpha</taxon>
        <taxon>Panagrolaimoidea</taxon>
        <taxon>Panagrolaimidae</taxon>
        <taxon>Panagrolaimus</taxon>
    </lineage>
</organism>
<dbReference type="Proteomes" id="UP000887578">
    <property type="component" value="Unplaced"/>
</dbReference>
<dbReference type="SUPFAM" id="SSF54695">
    <property type="entry name" value="POZ domain"/>
    <property type="match status" value="1"/>
</dbReference>
<evidence type="ECO:0000259" key="1">
    <source>
        <dbReference type="PROSITE" id="PS50097"/>
    </source>
</evidence>
<dbReference type="Pfam" id="PF07707">
    <property type="entry name" value="BACK"/>
    <property type="match status" value="1"/>
</dbReference>
<dbReference type="InterPro" id="IPR011333">
    <property type="entry name" value="SKP1/BTB/POZ_sf"/>
</dbReference>
<dbReference type="Gene3D" id="1.25.40.420">
    <property type="match status" value="1"/>
</dbReference>
<name>A0A914PU98_9BILA</name>
<keyword evidence="2" id="KW-1185">Reference proteome</keyword>
<feature type="domain" description="BTB" evidence="1">
    <location>
        <begin position="26"/>
        <end position="92"/>
    </location>
</feature>
<dbReference type="Gene3D" id="3.30.710.10">
    <property type="entry name" value="Potassium Channel Kv1.1, Chain A"/>
    <property type="match status" value="1"/>
</dbReference>
<accession>A0A914PU98</accession>
<reference evidence="3" key="1">
    <citation type="submission" date="2022-11" db="UniProtKB">
        <authorList>
            <consortium name="WormBaseParasite"/>
        </authorList>
    </citation>
    <scope>IDENTIFICATION</scope>
</reference>
<dbReference type="PANTHER" id="PTHR45632">
    <property type="entry name" value="LD33804P"/>
    <property type="match status" value="1"/>
</dbReference>
<dbReference type="AlphaFoldDB" id="A0A914PU98"/>
<evidence type="ECO:0000313" key="3">
    <source>
        <dbReference type="WBParaSite" id="PDA_v2.g22304.t1"/>
    </source>
</evidence>
<dbReference type="Pfam" id="PF00651">
    <property type="entry name" value="BTB"/>
    <property type="match status" value="1"/>
</dbReference>
<protein>
    <submittedName>
        <fullName evidence="3">BTB domain-containing protein</fullName>
    </submittedName>
</protein>
<sequence length="386" mass="45014">MKSLNYINKLQSQLDAAFKSQNPELYNIVFHIEGKKLYADKLILSINSSTFKSMLSDRWLSKNVAIKIETYKFDDFKELLTFIYSGECNLTDENIFTILDMSEFYQIEDLKDFCDEYLSKMELNLTHIFQLFEISNKYSLIQMKKSVQTFMFQNIKTIFKSDVFLNSEKSVVKEIITIGETFAIKYEEMFQAAYEWAENQAVKKQKELNVEAYNINDAIKVEMQEFLPYIQFNKMEVSFFTKYVAKRDFIFTSDELSDILESVQSNVKVKITNGDGQSIYGLIPKGNNAVNVIKSLRNRYSFPLVFSNTNCEKPSSRTSVFWRKNCERPTTPSPLKKRIGAKCYLVYPYDGYFGISTDPTDAYYLLAEMFYESDFEFTGGCKIEIV</sequence>
<dbReference type="InterPro" id="IPR000210">
    <property type="entry name" value="BTB/POZ_dom"/>
</dbReference>
<proteinExistence type="predicted"/>
<dbReference type="InterPro" id="IPR011705">
    <property type="entry name" value="BACK"/>
</dbReference>
<evidence type="ECO:0000313" key="2">
    <source>
        <dbReference type="Proteomes" id="UP000887578"/>
    </source>
</evidence>
<dbReference type="SMART" id="SM00225">
    <property type="entry name" value="BTB"/>
    <property type="match status" value="1"/>
</dbReference>
<dbReference type="WBParaSite" id="PDA_v2.g22304.t1">
    <property type="protein sequence ID" value="PDA_v2.g22304.t1"/>
    <property type="gene ID" value="PDA_v2.g22304"/>
</dbReference>
<dbReference type="PROSITE" id="PS50097">
    <property type="entry name" value="BTB"/>
    <property type="match status" value="1"/>
</dbReference>